<dbReference type="AlphaFoldDB" id="A0A7S3UDD5"/>
<dbReference type="GO" id="GO:0006465">
    <property type="term" value="P:signal peptide processing"/>
    <property type="evidence" value="ECO:0007669"/>
    <property type="project" value="InterPro"/>
</dbReference>
<dbReference type="CDD" id="cd06530">
    <property type="entry name" value="S26_SPase_I"/>
    <property type="match status" value="1"/>
</dbReference>
<dbReference type="PANTHER" id="PTHR47040">
    <property type="entry name" value="OSJNBA0068L06.9 PROTEIN"/>
    <property type="match status" value="1"/>
</dbReference>
<proteinExistence type="predicted"/>
<gene>
    <name evidence="1" type="ORF">PSAL00342_LOCUS2266</name>
</gene>
<evidence type="ECO:0000313" key="1">
    <source>
        <dbReference type="EMBL" id="CAE0608449.1"/>
    </source>
</evidence>
<dbReference type="InterPro" id="IPR053307">
    <property type="entry name" value="Mitochondrial_IM_protease"/>
</dbReference>
<dbReference type="Gene3D" id="2.10.109.10">
    <property type="entry name" value="Umud Fragment, subunit A"/>
    <property type="match status" value="1"/>
</dbReference>
<dbReference type="InterPro" id="IPR019533">
    <property type="entry name" value="Peptidase_S26"/>
</dbReference>
<dbReference type="InterPro" id="IPR036286">
    <property type="entry name" value="LexA/Signal_pep-like_sf"/>
</dbReference>
<evidence type="ECO:0008006" key="2">
    <source>
        <dbReference type="Google" id="ProtNLM"/>
    </source>
</evidence>
<sequence length="206" mass="23169">MRNAWSLFRYASLRAKDAAAAATERLLKDGDLAEAWKHGERTLQQPFTRAAASRGEAMRPTIRGEKLLVRRVAAPGAWNVHVDDVVLFRVPEEEGGRTEVRRVAAAEGHEMLSTSEEDEPFRLPQGTCWVLADNEELDAKQVMDSRTFGPLPYQNVLGRVIYSYESDLDHGIVDNSEHVTTSDEVVLSQELDLKWLAQVEPIDIKQ</sequence>
<dbReference type="SUPFAM" id="SSF51306">
    <property type="entry name" value="LexA/Signal peptidase"/>
    <property type="match status" value="1"/>
</dbReference>
<dbReference type="EMBL" id="HBIS01002543">
    <property type="protein sequence ID" value="CAE0608449.1"/>
    <property type="molecule type" value="Transcribed_RNA"/>
</dbReference>
<name>A0A7S3UDD5_9CHLO</name>
<dbReference type="GO" id="GO:0004252">
    <property type="term" value="F:serine-type endopeptidase activity"/>
    <property type="evidence" value="ECO:0007669"/>
    <property type="project" value="InterPro"/>
</dbReference>
<protein>
    <recommendedName>
        <fullName evidence="2">Mitochondrial inner membrane protease subunit 2</fullName>
    </recommendedName>
</protein>
<reference evidence="1" key="1">
    <citation type="submission" date="2021-01" db="EMBL/GenBank/DDBJ databases">
        <authorList>
            <person name="Corre E."/>
            <person name="Pelletier E."/>
            <person name="Niang G."/>
            <person name="Scheremetjew M."/>
            <person name="Finn R."/>
            <person name="Kale V."/>
            <person name="Holt S."/>
            <person name="Cochrane G."/>
            <person name="Meng A."/>
            <person name="Brown T."/>
            <person name="Cohen L."/>
        </authorList>
    </citation>
    <scope>NUCLEOTIDE SEQUENCE</scope>
    <source>
        <strain evidence="1">CCMP1897</strain>
    </source>
</reference>
<dbReference type="PANTHER" id="PTHR47040:SF1">
    <property type="entry name" value="MITOCHONDRIAL ATP-INDEPENDENT INNER MEMBRANE PROTEASE SUBUNIT 2"/>
    <property type="match status" value="1"/>
</dbReference>
<accession>A0A7S3UDD5</accession>
<organism evidence="1">
    <name type="scientific">Picocystis salinarum</name>
    <dbReference type="NCBI Taxonomy" id="88271"/>
    <lineage>
        <taxon>Eukaryota</taxon>
        <taxon>Viridiplantae</taxon>
        <taxon>Chlorophyta</taxon>
        <taxon>Picocystophyceae</taxon>
        <taxon>Picocystales</taxon>
        <taxon>Picocystaceae</taxon>
        <taxon>Picocystis</taxon>
    </lineage>
</organism>